<accession>T1J059</accession>
<sequence>MDIMSKMSFFDSIHHVFSMQSNAIVVCRAFAAPPWRKMILAALNEKPHGHLNSEESSELLKRLKVNLYVQDLPGRNQITAAVLREILDVADKFKLKILFDEYWEISISTLIEKKGAFYTNFGVWKHIST</sequence>
<reference evidence="1" key="2">
    <citation type="submission" date="2015-02" db="UniProtKB">
        <authorList>
            <consortium name="EnsemblMetazoa"/>
        </authorList>
    </citation>
    <scope>IDENTIFICATION</scope>
</reference>
<reference evidence="2" key="1">
    <citation type="submission" date="2011-05" db="EMBL/GenBank/DDBJ databases">
        <authorList>
            <person name="Richards S.R."/>
            <person name="Qu J."/>
            <person name="Jiang H."/>
            <person name="Jhangiani S.N."/>
            <person name="Agravi P."/>
            <person name="Goodspeed R."/>
            <person name="Gross S."/>
            <person name="Mandapat C."/>
            <person name="Jackson L."/>
            <person name="Mathew T."/>
            <person name="Pu L."/>
            <person name="Thornton R."/>
            <person name="Saada N."/>
            <person name="Wilczek-Boney K.B."/>
            <person name="Lee S."/>
            <person name="Kovar C."/>
            <person name="Wu Y."/>
            <person name="Scherer S.E."/>
            <person name="Worley K.C."/>
            <person name="Muzny D.M."/>
            <person name="Gibbs R."/>
        </authorList>
    </citation>
    <scope>NUCLEOTIDE SEQUENCE</scope>
    <source>
        <strain evidence="2">Brora</strain>
    </source>
</reference>
<dbReference type="AlphaFoldDB" id="T1J059"/>
<evidence type="ECO:0000313" key="1">
    <source>
        <dbReference type="EnsemblMetazoa" id="SMAR006898-PA"/>
    </source>
</evidence>
<dbReference type="HOGENOM" id="CLU_1951487_0_0_1"/>
<protein>
    <submittedName>
        <fullName evidence="1">Uncharacterized protein</fullName>
    </submittedName>
</protein>
<proteinExistence type="predicted"/>
<dbReference type="EMBL" id="JH431734">
    <property type="status" value="NOT_ANNOTATED_CDS"/>
    <property type="molecule type" value="Genomic_DNA"/>
</dbReference>
<name>T1J059_STRMM</name>
<dbReference type="Proteomes" id="UP000014500">
    <property type="component" value="Unassembled WGS sequence"/>
</dbReference>
<keyword evidence="2" id="KW-1185">Reference proteome</keyword>
<organism evidence="1 2">
    <name type="scientific">Strigamia maritima</name>
    <name type="common">European centipede</name>
    <name type="synonym">Geophilus maritimus</name>
    <dbReference type="NCBI Taxonomy" id="126957"/>
    <lineage>
        <taxon>Eukaryota</taxon>
        <taxon>Metazoa</taxon>
        <taxon>Ecdysozoa</taxon>
        <taxon>Arthropoda</taxon>
        <taxon>Myriapoda</taxon>
        <taxon>Chilopoda</taxon>
        <taxon>Pleurostigmophora</taxon>
        <taxon>Geophilomorpha</taxon>
        <taxon>Linotaeniidae</taxon>
        <taxon>Strigamia</taxon>
    </lineage>
</organism>
<dbReference type="EnsemblMetazoa" id="SMAR006898-RA">
    <property type="protein sequence ID" value="SMAR006898-PA"/>
    <property type="gene ID" value="SMAR006898"/>
</dbReference>
<evidence type="ECO:0000313" key="2">
    <source>
        <dbReference type="Proteomes" id="UP000014500"/>
    </source>
</evidence>